<sequence>MRLILWKDFSHTQPRTGAVRFPRCSADSVYPGGNGGESTSSATHALGNCGSHCLRGATRRLVAAPRPGVWLVKRHSSGVSGCLDRCRAGLRCRGPLHQTTEIGHCLEFE</sequence>
<keyword evidence="2" id="KW-1185">Reference proteome</keyword>
<dbReference type="EMBL" id="CP000910">
    <property type="protein sequence ID" value="ABY22184.1"/>
    <property type="molecule type" value="Genomic_DNA"/>
</dbReference>
<dbReference type="STRING" id="288705.RSal33209_0433"/>
<evidence type="ECO:0000313" key="1">
    <source>
        <dbReference type="EMBL" id="ABY22184.1"/>
    </source>
</evidence>
<dbReference type="HOGENOM" id="CLU_2181770_0_0_11"/>
<evidence type="ECO:0000313" key="2">
    <source>
        <dbReference type="Proteomes" id="UP000002007"/>
    </source>
</evidence>
<dbReference type="AlphaFoldDB" id="A9WM03"/>
<proteinExistence type="predicted"/>
<accession>A9WM03</accession>
<gene>
    <name evidence="1" type="ordered locus">RSal33209_0433</name>
</gene>
<protein>
    <submittedName>
        <fullName evidence="1">Uncharacterized protein</fullName>
    </submittedName>
</protein>
<name>A9WM03_RENSM</name>
<dbReference type="KEGG" id="rsa:RSal33209_0433"/>
<reference evidence="2" key="1">
    <citation type="journal article" date="2008" name="J. Bacteriol.">
        <title>Genome sequence of the fish pathogen Renibacterium salmoninarum suggests reductive evolution away from an environmental Arthrobacter ancestor.</title>
        <authorList>
            <person name="Wiens G.D."/>
            <person name="Rockey D.D."/>
            <person name="Wu Z."/>
            <person name="Chang J."/>
            <person name="Levy R."/>
            <person name="Crane S."/>
            <person name="Chen D.S."/>
            <person name="Capri G.R."/>
            <person name="Burnett J.R."/>
            <person name="Sudheesh P.S."/>
            <person name="Schipma M.J."/>
            <person name="Burd H."/>
            <person name="Bhattacharyya A."/>
            <person name="Rhodes L.D."/>
            <person name="Kaul R."/>
            <person name="Strom M.S."/>
        </authorList>
    </citation>
    <scope>NUCLEOTIDE SEQUENCE [LARGE SCALE GENOMIC DNA]</scope>
    <source>
        <strain evidence="2">ATCC 33209 / DSM 20767 / JCM 11484 / NBRC 15589 / NCIMB 2235</strain>
    </source>
</reference>
<organism evidence="1 2">
    <name type="scientific">Renibacterium salmoninarum (strain ATCC 33209 / DSM 20767 / JCM 11484 / NBRC 15589 / NCIMB 2235)</name>
    <dbReference type="NCBI Taxonomy" id="288705"/>
    <lineage>
        <taxon>Bacteria</taxon>
        <taxon>Bacillati</taxon>
        <taxon>Actinomycetota</taxon>
        <taxon>Actinomycetes</taxon>
        <taxon>Micrococcales</taxon>
        <taxon>Micrococcaceae</taxon>
        <taxon>Renibacterium</taxon>
    </lineage>
</organism>
<dbReference type="Proteomes" id="UP000002007">
    <property type="component" value="Chromosome"/>
</dbReference>